<dbReference type="Gene3D" id="1.10.260.40">
    <property type="entry name" value="lambda repressor-like DNA-binding domains"/>
    <property type="match status" value="1"/>
</dbReference>
<evidence type="ECO:0000313" key="4">
    <source>
        <dbReference type="Proteomes" id="UP000231564"/>
    </source>
</evidence>
<keyword evidence="1" id="KW-0472">Membrane</keyword>
<keyword evidence="1" id="KW-1133">Transmembrane helix</keyword>
<dbReference type="EMBL" id="LT634361">
    <property type="protein sequence ID" value="SFZ82540.1"/>
    <property type="molecule type" value="Genomic_DNA"/>
</dbReference>
<protein>
    <submittedName>
        <fullName evidence="3">Transcriptional regulator, XRE family</fullName>
    </submittedName>
</protein>
<dbReference type="GO" id="GO:0003677">
    <property type="term" value="F:DNA binding"/>
    <property type="evidence" value="ECO:0007669"/>
    <property type="project" value="InterPro"/>
</dbReference>
<dbReference type="KEGG" id="tmar:MARIT_1638"/>
<dbReference type="CDD" id="cd00093">
    <property type="entry name" value="HTH_XRE"/>
    <property type="match status" value="1"/>
</dbReference>
<dbReference type="AlphaFoldDB" id="A0A2H1E9H5"/>
<evidence type="ECO:0000256" key="1">
    <source>
        <dbReference type="SAM" id="Phobius"/>
    </source>
</evidence>
<feature type="domain" description="HTH cro/C1-type" evidence="2">
    <location>
        <begin position="40"/>
        <end position="95"/>
    </location>
</feature>
<dbReference type="InterPro" id="IPR001387">
    <property type="entry name" value="Cro/C1-type_HTH"/>
</dbReference>
<evidence type="ECO:0000313" key="3">
    <source>
        <dbReference type="EMBL" id="SFZ82540.1"/>
    </source>
</evidence>
<accession>A0A2H1E9H5</accession>
<reference evidence="3 4" key="1">
    <citation type="submission" date="2016-11" db="EMBL/GenBank/DDBJ databases">
        <authorList>
            <person name="Jaros S."/>
            <person name="Januszkiewicz K."/>
            <person name="Wedrychowicz H."/>
        </authorList>
    </citation>
    <scope>NUCLEOTIDE SEQUENCE [LARGE SCALE GENOMIC DNA]</scope>
    <source>
        <strain evidence="3">NCIMB 2154T</strain>
    </source>
</reference>
<keyword evidence="4" id="KW-1185">Reference proteome</keyword>
<organism evidence="3 4">
    <name type="scientific">Tenacibaculum maritimum NCIMB 2154</name>
    <dbReference type="NCBI Taxonomy" id="1349785"/>
    <lineage>
        <taxon>Bacteria</taxon>
        <taxon>Pseudomonadati</taxon>
        <taxon>Bacteroidota</taxon>
        <taxon>Flavobacteriia</taxon>
        <taxon>Flavobacteriales</taxon>
        <taxon>Flavobacteriaceae</taxon>
        <taxon>Tenacibaculum</taxon>
    </lineage>
</organism>
<feature type="transmembrane region" description="Helical" evidence="1">
    <location>
        <begin position="17"/>
        <end position="38"/>
    </location>
</feature>
<gene>
    <name evidence="3" type="ORF">MARIT_1638</name>
</gene>
<dbReference type="PROSITE" id="PS50943">
    <property type="entry name" value="HTH_CROC1"/>
    <property type="match status" value="1"/>
</dbReference>
<dbReference type="STRING" id="1349785.GCA_000509405_02278"/>
<evidence type="ECO:0000259" key="2">
    <source>
        <dbReference type="PROSITE" id="PS50943"/>
    </source>
</evidence>
<dbReference type="SUPFAM" id="SSF47413">
    <property type="entry name" value="lambda repressor-like DNA-binding domains"/>
    <property type="match status" value="1"/>
</dbReference>
<name>A0A2H1E9H5_9FLAO</name>
<keyword evidence="1" id="KW-0812">Transmembrane</keyword>
<dbReference type="InterPro" id="IPR010982">
    <property type="entry name" value="Lambda_DNA-bd_dom_sf"/>
</dbReference>
<sequence length="165" mass="19097">MFFVLCFYISNFDMIKFIITFVINPLIFTIVNSTEIILRLKQVLDYYKLTSSSFADTIDIQRSTMSHLLSGRNKPSLDFVLKVVDKFPEVNLYWFLKGKGKFPSMEQDVIDRNPPSLEETPSLFSHEAPIDLPSIPQKKGKELIKIILLYNDGSFENFDNNTFPI</sequence>
<proteinExistence type="predicted"/>
<dbReference type="Proteomes" id="UP000231564">
    <property type="component" value="Chromosome MARIT"/>
</dbReference>